<dbReference type="GO" id="GO:0000139">
    <property type="term" value="C:Golgi membrane"/>
    <property type="evidence" value="ECO:0007669"/>
    <property type="project" value="TreeGrafter"/>
</dbReference>
<accession>A0AAD9DRT8</accession>
<dbReference type="GO" id="GO:0005615">
    <property type="term" value="C:extracellular space"/>
    <property type="evidence" value="ECO:0007669"/>
    <property type="project" value="TreeGrafter"/>
</dbReference>
<dbReference type="PROSITE" id="PS50245">
    <property type="entry name" value="CAP_GLY_2"/>
    <property type="match status" value="1"/>
</dbReference>
<dbReference type="PROSITE" id="PS51324">
    <property type="entry name" value="ERV_ALR"/>
    <property type="match status" value="1"/>
</dbReference>
<dbReference type="PROSITE" id="PS00845">
    <property type="entry name" value="CAP_GLY_1"/>
    <property type="match status" value="1"/>
</dbReference>
<evidence type="ECO:0000259" key="9">
    <source>
        <dbReference type="PROSITE" id="PS50245"/>
    </source>
</evidence>
<feature type="region of interest" description="Disordered" evidence="8">
    <location>
        <begin position="1"/>
        <end position="27"/>
    </location>
</feature>
<evidence type="ECO:0000259" key="10">
    <source>
        <dbReference type="PROSITE" id="PS51324"/>
    </source>
</evidence>
<dbReference type="GO" id="GO:0016971">
    <property type="term" value="F:flavin-dependent sulfhydryl oxidase activity"/>
    <property type="evidence" value="ECO:0007669"/>
    <property type="project" value="InterPro"/>
</dbReference>
<dbReference type="Gene3D" id="1.20.120.310">
    <property type="entry name" value="ERV/ALR sulfhydryl oxidase domain"/>
    <property type="match status" value="1"/>
</dbReference>
<keyword evidence="7" id="KW-0472">Membrane</keyword>
<dbReference type="PANTHER" id="PTHR22897">
    <property type="entry name" value="QUIESCIN Q6-RELATED SULFHYDRYL OXIDASE"/>
    <property type="match status" value="1"/>
</dbReference>
<comment type="cofactor">
    <cofactor evidence="1 7">
        <name>FAD</name>
        <dbReference type="ChEBI" id="CHEBI:57692"/>
    </cofactor>
</comment>
<dbReference type="InterPro" id="IPR000938">
    <property type="entry name" value="CAP-Gly_domain"/>
</dbReference>
<keyword evidence="3" id="KW-0732">Signal</keyword>
<protein>
    <recommendedName>
        <fullName evidence="7">Sulfhydryl oxidase</fullName>
        <ecNumber evidence="7">1.8.3.2</ecNumber>
    </recommendedName>
</protein>
<comment type="similarity">
    <text evidence="7">Belongs to the quiescin-sulfhydryl oxidase (QSOX) family.</text>
</comment>
<evidence type="ECO:0000313" key="12">
    <source>
        <dbReference type="Proteomes" id="UP001239994"/>
    </source>
</evidence>
<dbReference type="FunFam" id="3.40.30.10:FF:000080">
    <property type="entry name" value="Sulfhydryl oxidase"/>
    <property type="match status" value="1"/>
</dbReference>
<feature type="domain" description="CAP-Gly" evidence="9">
    <location>
        <begin position="453"/>
        <end position="495"/>
    </location>
</feature>
<gene>
    <name evidence="11" type="ORF">P4O66_012121</name>
</gene>
<feature type="compositionally biased region" description="Basic and acidic residues" evidence="8">
    <location>
        <begin position="84"/>
        <end position="95"/>
    </location>
</feature>
<keyword evidence="7" id="KW-1133">Transmembrane helix</keyword>
<feature type="compositionally biased region" description="Polar residues" evidence="8">
    <location>
        <begin position="555"/>
        <end position="564"/>
    </location>
</feature>
<feature type="domain" description="ERV/ALR sulfhydryl oxidase" evidence="10">
    <location>
        <begin position="1209"/>
        <end position="1318"/>
    </location>
</feature>
<dbReference type="PANTHER" id="PTHR22897:SF7">
    <property type="entry name" value="SULFHYDRYL OXIDASE 2"/>
    <property type="match status" value="1"/>
</dbReference>
<feature type="transmembrane region" description="Helical" evidence="7">
    <location>
        <begin position="1439"/>
        <end position="1456"/>
    </location>
</feature>
<keyword evidence="5 7" id="KW-0560">Oxidoreductase</keyword>
<evidence type="ECO:0000256" key="7">
    <source>
        <dbReference type="RuleBase" id="RU371123"/>
    </source>
</evidence>
<evidence type="ECO:0000256" key="2">
    <source>
        <dbReference type="ARBA" id="ARBA00022630"/>
    </source>
</evidence>
<feature type="region of interest" description="Disordered" evidence="8">
    <location>
        <begin position="518"/>
        <end position="564"/>
    </location>
</feature>
<feature type="region of interest" description="Disordered" evidence="8">
    <location>
        <begin position="1357"/>
        <end position="1398"/>
    </location>
</feature>
<evidence type="ECO:0000256" key="6">
    <source>
        <dbReference type="ARBA" id="ARBA00023157"/>
    </source>
</evidence>
<sequence length="1472" mass="166033">HEIKKIQSPLLKHQHNHQCPSTNSKMHSEEKILNPTEAPWKSIKNVQEFTVGQHNQPGCGTSDRLPIMSSLSSDIEEDLPYDNEDSHEKAGERSNPKFHKTQKAYFASDDMILGCGQTITDYVTLNVQNNQQLQTVLLLNNNHEICDESRKTYTTYTQMYDTDSVSHISGQQMWQSTKESTMGKPHVANVDHALNSEVKGVEESPFCDDSFSETEDKSEPFSLQSEALAWSEEDRDVLSEEKTDTCSLVYAEKFIVVPESCLYDHGSDDKGYEEGLHRPLHCMREMTADSTLSEILSPVDEVLSYGSADLPPSVRVGGGLGPGSNSLLPPPPAFEIITWTSEDDLPIQPDLVEDISINSERFPPLPVDPSSCRRKASSLGESGVNNDDGVVGHVCKAHDLMLATGQDEEEGSEYTSSLPVNERNDSQDPLSSFCIGARILVCKSRPGVLKYKGHAAFAGGFWAGVALDTPTGNHNGTFRGVKYFTCEKNCGVLVRAEDISHLHREHCSNLVTGVDEDLPNVESPNEDCQKRQEDGDGIERHENSESFSEHISLRPKQTCQQEPYENSTRIIPNDLSKYSRSIEKSPLKVDHKMMWYDEKGKFTGDGPGAQIEMLTEEISVAAVKDVQETRKRRRQRIGSKHDIKPMDANTYIYNIPSLKRFFFELQEFQKRDDSNFTTNIACLMDQWHQVFPETPPQIQVNTHEPRIVYSLVDATIEVLCAHANEVALDACETPSYLTNDESHKGYRQVLFQLASDILHEVCADILETSGSFQNTEVKSVVSTLQRQQISVAFLKAAVKKETQKILNLEHTDQQMTEMLQTLCKYWYAKRDRVDYILIQELHNEERKWVDYSADQRYPEANLAQLLNSLAGSVLFVVVRTLYPVFTDMESSGRRYWIQAIRIGVLDCAHEKNFDICKEFSIHFYPTFRYFKAHGTTFDVGKTYKGADRELQTVRQLMVNFLQNHTRQDRPAPCPPLEPSGTEDILSLMGWKSEHYTAVIIEDGDSYVGREVILDLMPFEGVAVKRALTSEKRLLEKLGITVAPAAYLFHPNGTHSIMDVQKRLRFFFSSFLKLLPGVHRKPVTSVHQPALSANKSQGIGEMWKEFDRSKVYMVDLESGLHYLLRVELATHKTLEGEELKTFKDFVTVVAKLFPGRQSVVKLLETLLEWLVSLPLDKIPYDAILDLANNKMRISGLHLSQRVQWVGCQGSSTALRGYPCSLWTLFHVLTVQAASRPDALANTALEEDPLAVLQTIRRYIGTFFGCSECGRHFEAMAQESMSQVKSLDKAVLWLWRKHNQVNARLAGSMSEDPMFPKTQWPTPDLCPACHEEQEGLHVWNEGMVLTFLKQHYGTANISPKYTSTSRPQAGPPTPAEAAASTPAGLLPRGPKPFPEGSPKHLRRMDLMRGAGEGDVAAQMEHRPGVTFLGIGFSSVDMSLCVLLYAASCIFLMLMFFFFRVRSKRWKVRIHRPYV</sequence>
<dbReference type="Gene3D" id="1.20.120.1960">
    <property type="entry name" value="QSOX sulfhydryl oxidase domain"/>
    <property type="match status" value="1"/>
</dbReference>
<dbReference type="InterPro" id="IPR017905">
    <property type="entry name" value="ERV/ALR_sulphydryl_oxidase"/>
</dbReference>
<dbReference type="InterPro" id="IPR036859">
    <property type="entry name" value="CAP-Gly_dom_sf"/>
</dbReference>
<reference evidence="11" key="1">
    <citation type="submission" date="2023-03" db="EMBL/GenBank/DDBJ databases">
        <title>Electrophorus voltai genome.</title>
        <authorList>
            <person name="Bian C."/>
        </authorList>
    </citation>
    <scope>NUCLEOTIDE SEQUENCE</scope>
    <source>
        <strain evidence="11">CB-2022</strain>
        <tissue evidence="11">Muscle</tissue>
    </source>
</reference>
<keyword evidence="4 7" id="KW-0274">FAD</keyword>
<dbReference type="GO" id="GO:0003756">
    <property type="term" value="F:protein disulfide isomerase activity"/>
    <property type="evidence" value="ECO:0007669"/>
    <property type="project" value="TreeGrafter"/>
</dbReference>
<dbReference type="EMBL" id="JAROKS010000019">
    <property type="protein sequence ID" value="KAK1792855.1"/>
    <property type="molecule type" value="Genomic_DNA"/>
</dbReference>
<dbReference type="InterPro" id="IPR041269">
    <property type="entry name" value="QSOX_Trx1"/>
</dbReference>
<evidence type="ECO:0000256" key="5">
    <source>
        <dbReference type="ARBA" id="ARBA00023002"/>
    </source>
</evidence>
<keyword evidence="6" id="KW-1015">Disulfide bond</keyword>
<dbReference type="EC" id="1.8.3.2" evidence="7"/>
<proteinExistence type="inferred from homology"/>
<dbReference type="GO" id="GO:0006457">
    <property type="term" value="P:protein folding"/>
    <property type="evidence" value="ECO:0007669"/>
    <property type="project" value="TreeGrafter"/>
</dbReference>
<keyword evidence="12" id="KW-1185">Reference proteome</keyword>
<organism evidence="11 12">
    <name type="scientific">Electrophorus voltai</name>
    <dbReference type="NCBI Taxonomy" id="2609070"/>
    <lineage>
        <taxon>Eukaryota</taxon>
        <taxon>Metazoa</taxon>
        <taxon>Chordata</taxon>
        <taxon>Craniata</taxon>
        <taxon>Vertebrata</taxon>
        <taxon>Euteleostomi</taxon>
        <taxon>Actinopterygii</taxon>
        <taxon>Neopterygii</taxon>
        <taxon>Teleostei</taxon>
        <taxon>Ostariophysi</taxon>
        <taxon>Gymnotiformes</taxon>
        <taxon>Gymnotoidei</taxon>
        <taxon>Gymnotidae</taxon>
        <taxon>Electrophorus</taxon>
    </lineage>
</organism>
<dbReference type="Pfam" id="PF18108">
    <property type="entry name" value="QSOX_Trx1"/>
    <property type="match status" value="1"/>
</dbReference>
<evidence type="ECO:0000256" key="4">
    <source>
        <dbReference type="ARBA" id="ARBA00022827"/>
    </source>
</evidence>
<name>A0AAD9DRT8_9TELE</name>
<feature type="region of interest" description="Disordered" evidence="8">
    <location>
        <begin position="75"/>
        <end position="97"/>
    </location>
</feature>
<feature type="non-terminal residue" evidence="11">
    <location>
        <position position="1"/>
    </location>
</feature>
<feature type="compositionally biased region" description="Basic and acidic residues" evidence="8">
    <location>
        <begin position="527"/>
        <end position="552"/>
    </location>
</feature>
<evidence type="ECO:0000256" key="1">
    <source>
        <dbReference type="ARBA" id="ARBA00001974"/>
    </source>
</evidence>
<dbReference type="InterPro" id="IPR039798">
    <property type="entry name" value="Sulfhydryl_oxidase"/>
</dbReference>
<dbReference type="SMART" id="SM01052">
    <property type="entry name" value="CAP_GLY"/>
    <property type="match status" value="1"/>
</dbReference>
<dbReference type="Pfam" id="PF04777">
    <property type="entry name" value="Evr1_Alr"/>
    <property type="match status" value="1"/>
</dbReference>
<evidence type="ECO:0000256" key="8">
    <source>
        <dbReference type="SAM" id="MobiDB-lite"/>
    </source>
</evidence>
<feature type="compositionally biased region" description="Low complexity" evidence="8">
    <location>
        <begin position="1373"/>
        <end position="1382"/>
    </location>
</feature>
<dbReference type="FunFam" id="1.20.120.310:FF:000001">
    <property type="entry name" value="Sulfhydryl oxidase"/>
    <property type="match status" value="1"/>
</dbReference>
<dbReference type="Gene3D" id="2.30.30.190">
    <property type="entry name" value="CAP Gly-rich-like domain"/>
    <property type="match status" value="1"/>
</dbReference>
<dbReference type="FunFam" id="1.20.120.1960:FF:000001">
    <property type="entry name" value="Sulfhydryl oxidase"/>
    <property type="match status" value="1"/>
</dbReference>
<keyword evidence="7" id="KW-0812">Transmembrane</keyword>
<dbReference type="SUPFAM" id="SSF74924">
    <property type="entry name" value="Cap-Gly domain"/>
    <property type="match status" value="1"/>
</dbReference>
<dbReference type="InterPro" id="IPR042568">
    <property type="entry name" value="QSOX_FAD-bd_sf"/>
</dbReference>
<comment type="caution">
    <text evidence="11">The sequence shown here is derived from an EMBL/GenBank/DDBJ whole genome shotgun (WGS) entry which is preliminary data.</text>
</comment>
<keyword evidence="2 7" id="KW-0285">Flavoprotein</keyword>
<dbReference type="InterPro" id="IPR040986">
    <property type="entry name" value="QSOX_FAD-bd_dom"/>
</dbReference>
<comment type="catalytic activity">
    <reaction evidence="7">
        <text>2 R'C(R)SH + O2 = R'C(R)S-S(R)CR' + H2O2</text>
        <dbReference type="Rhea" id="RHEA:17357"/>
        <dbReference type="ChEBI" id="CHEBI:15379"/>
        <dbReference type="ChEBI" id="CHEBI:16240"/>
        <dbReference type="ChEBI" id="CHEBI:16520"/>
        <dbReference type="ChEBI" id="CHEBI:17412"/>
        <dbReference type="EC" id="1.8.3.2"/>
    </reaction>
</comment>
<dbReference type="SUPFAM" id="SSF69000">
    <property type="entry name" value="FAD-dependent thiol oxidase"/>
    <property type="match status" value="1"/>
</dbReference>
<evidence type="ECO:0000313" key="11">
    <source>
        <dbReference type="EMBL" id="KAK1792855.1"/>
    </source>
</evidence>
<dbReference type="Proteomes" id="UP001239994">
    <property type="component" value="Unassembled WGS sequence"/>
</dbReference>
<dbReference type="Gene3D" id="3.40.30.10">
    <property type="entry name" value="Glutaredoxin"/>
    <property type="match status" value="2"/>
</dbReference>
<dbReference type="Pfam" id="PF01302">
    <property type="entry name" value="CAP_GLY"/>
    <property type="match status" value="1"/>
</dbReference>
<dbReference type="InterPro" id="IPR036774">
    <property type="entry name" value="ERV/ALR_sulphydryl_oxid_sf"/>
</dbReference>
<dbReference type="Pfam" id="PF18371">
    <property type="entry name" value="FAD_SOX"/>
    <property type="match status" value="1"/>
</dbReference>
<evidence type="ECO:0000256" key="3">
    <source>
        <dbReference type="ARBA" id="ARBA00022729"/>
    </source>
</evidence>
<comment type="function">
    <text evidence="7">Catalyzes the oxidation of sulfhydryl groups in peptide and protein thiols to disulfides with the reduction of oxygen to hydrogen peroxide.</text>
</comment>